<organism evidence="3 4">
    <name type="scientific">Actinomycetospora cinnamomea</name>
    <dbReference type="NCBI Taxonomy" id="663609"/>
    <lineage>
        <taxon>Bacteria</taxon>
        <taxon>Bacillati</taxon>
        <taxon>Actinomycetota</taxon>
        <taxon>Actinomycetes</taxon>
        <taxon>Pseudonocardiales</taxon>
        <taxon>Pseudonocardiaceae</taxon>
        <taxon>Actinomycetospora</taxon>
    </lineage>
</organism>
<feature type="compositionally biased region" description="Basic residues" evidence="1">
    <location>
        <begin position="160"/>
        <end position="170"/>
    </location>
</feature>
<feature type="transmembrane region" description="Helical" evidence="2">
    <location>
        <begin position="39"/>
        <end position="60"/>
    </location>
</feature>
<proteinExistence type="predicted"/>
<keyword evidence="2" id="KW-0472">Membrane</keyword>
<dbReference type="EMBL" id="QEKW01000012">
    <property type="protein sequence ID" value="PVZ06854.1"/>
    <property type="molecule type" value="Genomic_DNA"/>
</dbReference>
<keyword evidence="2" id="KW-1133">Transmembrane helix</keyword>
<protein>
    <submittedName>
        <fullName evidence="3">Uncharacterized protein</fullName>
    </submittedName>
</protein>
<gene>
    <name evidence="3" type="ORF">C8D89_11247</name>
</gene>
<feature type="region of interest" description="Disordered" evidence="1">
    <location>
        <begin position="130"/>
        <end position="170"/>
    </location>
</feature>
<comment type="caution">
    <text evidence="3">The sequence shown here is derived from an EMBL/GenBank/DDBJ whole genome shotgun (WGS) entry which is preliminary data.</text>
</comment>
<name>A0A2U1F3V2_9PSEU</name>
<sequence>MSPAAGLKGAAPAHVVGLWATLNGALALAILFYDPGPLPVVLHLLGTTLVAIYGVAVLVTLRRRGTGPQLRLPYRSVAAGATGVAVLVLCLAWVYGVWVLALLPYPLVVAVIMAVRGERLSAAAADASGAPALRAPRSVPVDRAPTSDEVRDRALEIHHAQQRRRRGEAT</sequence>
<dbReference type="AlphaFoldDB" id="A0A2U1F3V2"/>
<reference evidence="3 4" key="1">
    <citation type="submission" date="2018-04" db="EMBL/GenBank/DDBJ databases">
        <title>Genomic Encyclopedia of Type Strains, Phase IV (KMG-IV): sequencing the most valuable type-strain genomes for metagenomic binning, comparative biology and taxonomic classification.</title>
        <authorList>
            <person name="Goeker M."/>
        </authorList>
    </citation>
    <scope>NUCLEOTIDE SEQUENCE [LARGE SCALE GENOMIC DNA]</scope>
    <source>
        <strain evidence="3 4">DSM 45771</strain>
    </source>
</reference>
<keyword evidence="4" id="KW-1185">Reference proteome</keyword>
<evidence type="ECO:0000313" key="3">
    <source>
        <dbReference type="EMBL" id="PVZ06854.1"/>
    </source>
</evidence>
<dbReference type="Proteomes" id="UP000245639">
    <property type="component" value="Unassembled WGS sequence"/>
</dbReference>
<keyword evidence="2" id="KW-0812">Transmembrane</keyword>
<feature type="transmembrane region" description="Helical" evidence="2">
    <location>
        <begin position="12"/>
        <end position="33"/>
    </location>
</feature>
<evidence type="ECO:0000256" key="2">
    <source>
        <dbReference type="SAM" id="Phobius"/>
    </source>
</evidence>
<accession>A0A2U1F3V2</accession>
<feature type="compositionally biased region" description="Basic and acidic residues" evidence="1">
    <location>
        <begin position="145"/>
        <end position="159"/>
    </location>
</feature>
<evidence type="ECO:0000313" key="4">
    <source>
        <dbReference type="Proteomes" id="UP000245639"/>
    </source>
</evidence>
<dbReference type="RefSeq" id="WP_116709892.1">
    <property type="nucleotide sequence ID" value="NZ_QEKW01000012.1"/>
</dbReference>
<evidence type="ECO:0000256" key="1">
    <source>
        <dbReference type="SAM" id="MobiDB-lite"/>
    </source>
</evidence>